<evidence type="ECO:0000256" key="3">
    <source>
        <dbReference type="ARBA" id="ARBA00023015"/>
    </source>
</evidence>
<feature type="DNA-binding region" description="H-T-H motif" evidence="7">
    <location>
        <begin position="16"/>
        <end position="55"/>
    </location>
</feature>
<comment type="subcellular location">
    <subcellularLocation>
        <location evidence="7">Cytoplasm</location>
    </subcellularLocation>
</comment>
<dbReference type="Pfam" id="PF02629">
    <property type="entry name" value="CoA_binding"/>
    <property type="match status" value="1"/>
</dbReference>
<dbReference type="GO" id="GO:0003677">
    <property type="term" value="F:DNA binding"/>
    <property type="evidence" value="ECO:0007669"/>
    <property type="project" value="UniProtKB-UniRule"/>
</dbReference>
<keyword evidence="6 7" id="KW-0804">Transcription</keyword>
<dbReference type="NCBIfam" id="NF003996">
    <property type="entry name" value="PRK05472.2-5"/>
    <property type="match status" value="1"/>
</dbReference>
<dbReference type="RefSeq" id="WP_012641863.1">
    <property type="nucleotide sequence ID" value="NC_011959.1"/>
</dbReference>
<feature type="domain" description="CoA-binding" evidence="9">
    <location>
        <begin position="79"/>
        <end position="180"/>
    </location>
</feature>
<dbReference type="InterPro" id="IPR036388">
    <property type="entry name" value="WH-like_DNA-bd_sf"/>
</dbReference>
<comment type="subunit">
    <text evidence="7">Homodimer.</text>
</comment>
<dbReference type="Proteomes" id="UP000000447">
    <property type="component" value="Chromosome"/>
</dbReference>
<dbReference type="GO" id="GO:0045892">
    <property type="term" value="P:negative regulation of DNA-templated transcription"/>
    <property type="evidence" value="ECO:0007669"/>
    <property type="project" value="InterPro"/>
</dbReference>
<dbReference type="Gene3D" id="1.10.10.10">
    <property type="entry name" value="Winged helix-like DNA-binding domain superfamily/Winged helix DNA-binding domain"/>
    <property type="match status" value="1"/>
</dbReference>
<keyword evidence="1 7" id="KW-0963">Cytoplasm</keyword>
<dbReference type="SUPFAM" id="SSF51735">
    <property type="entry name" value="NAD(P)-binding Rossmann-fold domains"/>
    <property type="match status" value="1"/>
</dbReference>
<dbReference type="Gene3D" id="3.40.50.720">
    <property type="entry name" value="NAD(P)-binding Rossmann-like Domain"/>
    <property type="match status" value="1"/>
</dbReference>
<dbReference type="SUPFAM" id="SSF46785">
    <property type="entry name" value="Winged helix' DNA-binding domain"/>
    <property type="match status" value="1"/>
</dbReference>
<dbReference type="GO" id="GO:0003700">
    <property type="term" value="F:DNA-binding transcription factor activity"/>
    <property type="evidence" value="ECO:0007669"/>
    <property type="project" value="UniProtKB-UniRule"/>
</dbReference>
<keyword evidence="3 7" id="KW-0805">Transcription regulation</keyword>
<dbReference type="eggNOG" id="COG2344">
    <property type="taxonomic scope" value="Bacteria"/>
</dbReference>
<dbReference type="InterPro" id="IPR003781">
    <property type="entry name" value="CoA-bd"/>
</dbReference>
<feature type="region of interest" description="Disordered" evidence="8">
    <location>
        <begin position="209"/>
        <end position="237"/>
    </location>
</feature>
<evidence type="ECO:0000256" key="5">
    <source>
        <dbReference type="ARBA" id="ARBA00023125"/>
    </source>
</evidence>
<organism evidence="10 11">
    <name type="scientific">Thermomicrobium roseum (strain ATCC 27502 / DSM 5159 / P-2)</name>
    <dbReference type="NCBI Taxonomy" id="309801"/>
    <lineage>
        <taxon>Bacteria</taxon>
        <taxon>Pseudomonadati</taxon>
        <taxon>Thermomicrobiota</taxon>
        <taxon>Thermomicrobia</taxon>
        <taxon>Thermomicrobiales</taxon>
        <taxon>Thermomicrobiaceae</taxon>
        <taxon>Thermomicrobium</taxon>
    </lineage>
</organism>
<keyword evidence="4 7" id="KW-0520">NAD</keyword>
<dbReference type="AlphaFoldDB" id="B9KYB3"/>
<evidence type="ECO:0000256" key="7">
    <source>
        <dbReference type="HAMAP-Rule" id="MF_01131"/>
    </source>
</evidence>
<protein>
    <recommendedName>
        <fullName evidence="7">Redox-sensing transcriptional repressor Rex</fullName>
    </recommendedName>
</protein>
<comment type="function">
    <text evidence="7">Modulates transcription in response to changes in cellular NADH/NAD(+) redox state.</text>
</comment>
<evidence type="ECO:0000256" key="4">
    <source>
        <dbReference type="ARBA" id="ARBA00023027"/>
    </source>
</evidence>
<evidence type="ECO:0000256" key="8">
    <source>
        <dbReference type="SAM" id="MobiDB-lite"/>
    </source>
</evidence>
<sequence length="237" mass="26147">MRNGPVPDIVVRRLPLYLRTLRQLQREGHRTISSEELAQLLGVTAAQIRRDLSYFGRFGKQGYGYAVAALIHELEVILHLDRLWNVALVGYGKLGQAIAHYGEFEPNGFRITAIFAKSPEHIGQIVNGIVVLPETEIDRVVREQGIRIGIIAVPPDAAQEVADKLVAGGVRAILNYAPTVLHVPPGITVREIDPISALQSMTFYLHDRHDASGNGQDEQSFADIMERSPVGKRPAAH</sequence>
<dbReference type="InterPro" id="IPR022876">
    <property type="entry name" value="Tscrpt_rep_Rex"/>
</dbReference>
<dbReference type="NCBIfam" id="NF003992">
    <property type="entry name" value="PRK05472.2-1"/>
    <property type="match status" value="1"/>
</dbReference>
<dbReference type="NCBIfam" id="NF003993">
    <property type="entry name" value="PRK05472.2-2"/>
    <property type="match status" value="1"/>
</dbReference>
<dbReference type="PANTHER" id="PTHR35786">
    <property type="entry name" value="REDOX-SENSING TRANSCRIPTIONAL REPRESSOR REX"/>
    <property type="match status" value="1"/>
</dbReference>
<accession>B9KYB3</accession>
<dbReference type="InterPro" id="IPR036390">
    <property type="entry name" value="WH_DNA-bd_sf"/>
</dbReference>
<dbReference type="InterPro" id="IPR009718">
    <property type="entry name" value="Rex_DNA-bd_C_dom"/>
</dbReference>
<name>B9KYB3_THERP</name>
<proteinExistence type="inferred from homology"/>
<keyword evidence="2 7" id="KW-0678">Repressor</keyword>
<dbReference type="STRING" id="309801.trd_0457"/>
<evidence type="ECO:0000313" key="10">
    <source>
        <dbReference type="EMBL" id="ACM05751.1"/>
    </source>
</evidence>
<evidence type="ECO:0000313" key="11">
    <source>
        <dbReference type="Proteomes" id="UP000000447"/>
    </source>
</evidence>
<dbReference type="PANTHER" id="PTHR35786:SF1">
    <property type="entry name" value="REDOX-SENSING TRANSCRIPTIONAL REPRESSOR REX 1"/>
    <property type="match status" value="1"/>
</dbReference>
<dbReference type="SMART" id="SM00881">
    <property type="entry name" value="CoA_binding"/>
    <property type="match status" value="1"/>
</dbReference>
<gene>
    <name evidence="7" type="primary">rex</name>
    <name evidence="10" type="ordered locus">trd_0457</name>
</gene>
<dbReference type="Pfam" id="PF06971">
    <property type="entry name" value="Put_DNA-bind_N"/>
    <property type="match status" value="1"/>
</dbReference>
<feature type="binding site" evidence="7">
    <location>
        <begin position="90"/>
        <end position="95"/>
    </location>
    <ligand>
        <name>NAD(+)</name>
        <dbReference type="ChEBI" id="CHEBI:57540"/>
    </ligand>
</feature>
<keyword evidence="5 7" id="KW-0238">DNA-binding</keyword>
<reference evidence="10 11" key="1">
    <citation type="journal article" date="2009" name="PLoS ONE">
        <title>Complete genome sequence of the aerobic CO-oxidizing thermophile Thermomicrobium roseum.</title>
        <authorList>
            <person name="Wu D."/>
            <person name="Raymond J."/>
            <person name="Wu M."/>
            <person name="Chatterji S."/>
            <person name="Ren Q."/>
            <person name="Graham J.E."/>
            <person name="Bryant D.A."/>
            <person name="Robb F."/>
            <person name="Colman A."/>
            <person name="Tallon L.J."/>
            <person name="Badger J.H."/>
            <person name="Madupu R."/>
            <person name="Ward N.L."/>
            <person name="Eisen J.A."/>
        </authorList>
    </citation>
    <scope>NUCLEOTIDE SEQUENCE [LARGE SCALE GENOMIC DNA]</scope>
    <source>
        <strain evidence="11">ATCC 27502 / DSM 5159 / P-2</strain>
    </source>
</reference>
<dbReference type="GO" id="GO:0005737">
    <property type="term" value="C:cytoplasm"/>
    <property type="evidence" value="ECO:0007669"/>
    <property type="project" value="UniProtKB-SubCell"/>
</dbReference>
<dbReference type="NCBIfam" id="NF003995">
    <property type="entry name" value="PRK05472.2-4"/>
    <property type="match status" value="1"/>
</dbReference>
<dbReference type="InterPro" id="IPR058236">
    <property type="entry name" value="Rex_actinobacterial-type"/>
</dbReference>
<dbReference type="NCBIfam" id="NF003989">
    <property type="entry name" value="PRK05472.1-3"/>
    <property type="match status" value="1"/>
</dbReference>
<dbReference type="GO" id="GO:0051775">
    <property type="term" value="P:response to redox state"/>
    <property type="evidence" value="ECO:0007669"/>
    <property type="project" value="InterPro"/>
</dbReference>
<evidence type="ECO:0000256" key="2">
    <source>
        <dbReference type="ARBA" id="ARBA00022491"/>
    </source>
</evidence>
<dbReference type="HOGENOM" id="CLU_061534_0_1_0"/>
<evidence type="ECO:0000259" key="9">
    <source>
        <dbReference type="SMART" id="SM00881"/>
    </source>
</evidence>
<keyword evidence="11" id="KW-1185">Reference proteome</keyword>
<dbReference type="InterPro" id="IPR036291">
    <property type="entry name" value="NAD(P)-bd_dom_sf"/>
</dbReference>
<dbReference type="OrthoDB" id="9784760at2"/>
<dbReference type="HAMAP" id="MF_01131">
    <property type="entry name" value="Rex"/>
    <property type="match status" value="1"/>
</dbReference>
<comment type="similarity">
    <text evidence="7">Belongs to the transcriptional regulatory Rex family.</text>
</comment>
<evidence type="ECO:0000256" key="1">
    <source>
        <dbReference type="ARBA" id="ARBA00022490"/>
    </source>
</evidence>
<dbReference type="KEGG" id="tro:trd_0457"/>
<dbReference type="NCBIfam" id="NF003994">
    <property type="entry name" value="PRK05472.2-3"/>
    <property type="match status" value="1"/>
</dbReference>
<evidence type="ECO:0000256" key="6">
    <source>
        <dbReference type="ARBA" id="ARBA00023163"/>
    </source>
</evidence>
<dbReference type="EMBL" id="CP001275">
    <property type="protein sequence ID" value="ACM05751.1"/>
    <property type="molecule type" value="Genomic_DNA"/>
</dbReference>